<feature type="domain" description="Tyrosine specific protein phosphatases" evidence="1">
    <location>
        <begin position="150"/>
        <end position="201"/>
    </location>
</feature>
<evidence type="ECO:0000313" key="3">
    <source>
        <dbReference type="Proteomes" id="UP000800235"/>
    </source>
</evidence>
<dbReference type="Pfam" id="PF13350">
    <property type="entry name" value="Y_phosphatase3"/>
    <property type="match status" value="1"/>
</dbReference>
<dbReference type="PROSITE" id="PS50056">
    <property type="entry name" value="TYR_PHOSPHATASE_2"/>
    <property type="match status" value="1"/>
</dbReference>
<dbReference type="OrthoDB" id="449382at2759"/>
<dbReference type="InterPro" id="IPR026893">
    <property type="entry name" value="Tyr/Ser_Pase_IphP-type"/>
</dbReference>
<dbReference type="InterPro" id="IPR000387">
    <property type="entry name" value="Tyr_Pase_dom"/>
</dbReference>
<accession>A0A9P4NGR8</accession>
<dbReference type="AlphaFoldDB" id="A0A9P4NGR8"/>
<comment type="caution">
    <text evidence="2">The sequence shown here is derived from an EMBL/GenBank/DDBJ whole genome shotgun (WGS) entry which is preliminary data.</text>
</comment>
<gene>
    <name evidence="2" type="ORF">EJ08DRAFT_24944</name>
</gene>
<dbReference type="PANTHER" id="PTHR31126">
    <property type="entry name" value="TYROSINE-PROTEIN PHOSPHATASE"/>
    <property type="match status" value="1"/>
</dbReference>
<dbReference type="PROSITE" id="PS00383">
    <property type="entry name" value="TYR_PHOSPHATASE_1"/>
    <property type="match status" value="1"/>
</dbReference>
<keyword evidence="3" id="KW-1185">Reference proteome</keyword>
<name>A0A9P4NGR8_9PEZI</name>
<dbReference type="EMBL" id="MU007108">
    <property type="protein sequence ID" value="KAF2420563.1"/>
    <property type="molecule type" value="Genomic_DNA"/>
</dbReference>
<sequence>MTELPHIAVRSDIPTEVTLKNNSQPTLPQIASTSIFHAIPDNVLADALTTPPFVPIPGALNLRDLGLLTPSTVKPGLIYRSGALHTLPPSSTPFLKSQLHLRKIYDFRSENERAKGPDPEVEGVKNICLNYTEKPSRAVPGDFKLNGGVDAYVKMYDDVLRVHAQSYKTVLMHLRDRPGEAVLFHCSAGKDRTGILSAIILSLAGQTREVIAYDYILTRIGIESEREMLTENLKVWLGDDAMEQDGVFELSSSNAANMLAFLKFMDEKYGGPVGWCRSILGFGDEDLDVIRRNICV</sequence>
<reference evidence="2" key="1">
    <citation type="journal article" date="2020" name="Stud. Mycol.">
        <title>101 Dothideomycetes genomes: a test case for predicting lifestyles and emergence of pathogens.</title>
        <authorList>
            <person name="Haridas S."/>
            <person name="Albert R."/>
            <person name="Binder M."/>
            <person name="Bloem J."/>
            <person name="Labutti K."/>
            <person name="Salamov A."/>
            <person name="Andreopoulos B."/>
            <person name="Baker S."/>
            <person name="Barry K."/>
            <person name="Bills G."/>
            <person name="Bluhm B."/>
            <person name="Cannon C."/>
            <person name="Castanera R."/>
            <person name="Culley D."/>
            <person name="Daum C."/>
            <person name="Ezra D."/>
            <person name="Gonzalez J."/>
            <person name="Henrissat B."/>
            <person name="Kuo A."/>
            <person name="Liang C."/>
            <person name="Lipzen A."/>
            <person name="Lutzoni F."/>
            <person name="Magnuson J."/>
            <person name="Mondo S."/>
            <person name="Nolan M."/>
            <person name="Ohm R."/>
            <person name="Pangilinan J."/>
            <person name="Park H.-J."/>
            <person name="Ramirez L."/>
            <person name="Alfaro M."/>
            <person name="Sun H."/>
            <person name="Tritt A."/>
            <person name="Yoshinaga Y."/>
            <person name="Zwiers L.-H."/>
            <person name="Turgeon B."/>
            <person name="Goodwin S."/>
            <person name="Spatafora J."/>
            <person name="Crous P."/>
            <person name="Grigoriev I."/>
        </authorList>
    </citation>
    <scope>NUCLEOTIDE SEQUENCE</scope>
    <source>
        <strain evidence="2">CBS 130266</strain>
    </source>
</reference>
<dbReference type="InterPro" id="IPR029021">
    <property type="entry name" value="Prot-tyrosine_phosphatase-like"/>
</dbReference>
<evidence type="ECO:0000313" key="2">
    <source>
        <dbReference type="EMBL" id="KAF2420563.1"/>
    </source>
</evidence>
<dbReference type="Proteomes" id="UP000800235">
    <property type="component" value="Unassembled WGS sequence"/>
</dbReference>
<dbReference type="PANTHER" id="PTHR31126:SF73">
    <property type="entry name" value="TYROSINE SPECIFIC PROTEIN PHOSPHATASES DOMAIN-CONTAINING PROTEIN"/>
    <property type="match status" value="1"/>
</dbReference>
<organism evidence="2 3">
    <name type="scientific">Tothia fuscella</name>
    <dbReference type="NCBI Taxonomy" id="1048955"/>
    <lineage>
        <taxon>Eukaryota</taxon>
        <taxon>Fungi</taxon>
        <taxon>Dikarya</taxon>
        <taxon>Ascomycota</taxon>
        <taxon>Pezizomycotina</taxon>
        <taxon>Dothideomycetes</taxon>
        <taxon>Pleosporomycetidae</taxon>
        <taxon>Venturiales</taxon>
        <taxon>Cylindrosympodiaceae</taxon>
        <taxon>Tothia</taxon>
    </lineage>
</organism>
<dbReference type="Gene3D" id="3.90.190.10">
    <property type="entry name" value="Protein tyrosine phosphatase superfamily"/>
    <property type="match status" value="1"/>
</dbReference>
<protein>
    <recommendedName>
        <fullName evidence="1">Tyrosine specific protein phosphatases domain-containing protein</fullName>
    </recommendedName>
</protein>
<dbReference type="InterPro" id="IPR016130">
    <property type="entry name" value="Tyr_Pase_AS"/>
</dbReference>
<proteinExistence type="predicted"/>
<dbReference type="SUPFAM" id="SSF52799">
    <property type="entry name" value="(Phosphotyrosine protein) phosphatases II"/>
    <property type="match status" value="1"/>
</dbReference>
<dbReference type="GO" id="GO:0004721">
    <property type="term" value="F:phosphoprotein phosphatase activity"/>
    <property type="evidence" value="ECO:0007669"/>
    <property type="project" value="InterPro"/>
</dbReference>
<evidence type="ECO:0000259" key="1">
    <source>
        <dbReference type="PROSITE" id="PS50056"/>
    </source>
</evidence>